<dbReference type="Proteomes" id="UP000192247">
    <property type="component" value="Unassembled WGS sequence"/>
</dbReference>
<proteinExistence type="predicted"/>
<sequence length="183" mass="20238">MERELRWCASWHAFRAEAFEVQARKARYPSGAQRSSDDGLTVPALRYRTVVRPQKQCRSELLVIVMSAQENICRRQAIRSTWAKHAEAAPNRSILFVTGRVPEEIFGSYAKEAFPPCGSGNSYVVSGSPLVSMASTAIYTPALDLGVVFITGLVATNYCCLEAISKAYGTAPERLYHSVVIFL</sequence>
<evidence type="ECO:0008006" key="3">
    <source>
        <dbReference type="Google" id="ProtNLM"/>
    </source>
</evidence>
<comment type="caution">
    <text evidence="1">The sequence shown here is derived from an EMBL/GenBank/DDBJ whole genome shotgun (WGS) entry which is preliminary data.</text>
</comment>
<organism evidence="1 2">
    <name type="scientific">Tropilaelaps mercedesae</name>
    <dbReference type="NCBI Taxonomy" id="418985"/>
    <lineage>
        <taxon>Eukaryota</taxon>
        <taxon>Metazoa</taxon>
        <taxon>Ecdysozoa</taxon>
        <taxon>Arthropoda</taxon>
        <taxon>Chelicerata</taxon>
        <taxon>Arachnida</taxon>
        <taxon>Acari</taxon>
        <taxon>Parasitiformes</taxon>
        <taxon>Mesostigmata</taxon>
        <taxon>Gamasina</taxon>
        <taxon>Dermanyssoidea</taxon>
        <taxon>Laelapidae</taxon>
        <taxon>Tropilaelaps</taxon>
    </lineage>
</organism>
<keyword evidence="2" id="KW-1185">Reference proteome</keyword>
<protein>
    <recommendedName>
        <fullName evidence="3">Hexosyltransferase</fullName>
    </recommendedName>
</protein>
<evidence type="ECO:0000313" key="1">
    <source>
        <dbReference type="EMBL" id="OQR67597.1"/>
    </source>
</evidence>
<evidence type="ECO:0000313" key="2">
    <source>
        <dbReference type="Proteomes" id="UP000192247"/>
    </source>
</evidence>
<dbReference type="InParanoid" id="A0A1V9X290"/>
<reference evidence="1 2" key="1">
    <citation type="journal article" date="2017" name="Gigascience">
        <title>Draft genome of the honey bee ectoparasitic mite, Tropilaelaps mercedesae, is shaped by the parasitic life history.</title>
        <authorList>
            <person name="Dong X."/>
            <person name="Armstrong S.D."/>
            <person name="Xia D."/>
            <person name="Makepeace B.L."/>
            <person name="Darby A.C."/>
            <person name="Kadowaki T."/>
        </authorList>
    </citation>
    <scope>NUCLEOTIDE SEQUENCE [LARGE SCALE GENOMIC DNA]</scope>
    <source>
        <strain evidence="1">Wuxi-XJTLU</strain>
    </source>
</reference>
<accession>A0A1V9X290</accession>
<dbReference type="EMBL" id="MNPL01028251">
    <property type="protein sequence ID" value="OQR67597.1"/>
    <property type="molecule type" value="Genomic_DNA"/>
</dbReference>
<gene>
    <name evidence="1" type="ORF">BIW11_04737</name>
</gene>
<name>A0A1V9X290_9ACAR</name>
<dbReference type="AlphaFoldDB" id="A0A1V9X290"/>